<keyword evidence="2" id="KW-0472">Membrane</keyword>
<dbReference type="Proteomes" id="UP000033428">
    <property type="component" value="Unassembled WGS sequence"/>
</dbReference>
<keyword evidence="2" id="KW-0812">Transmembrane</keyword>
<dbReference type="SUPFAM" id="SSF49785">
    <property type="entry name" value="Galactose-binding domain-like"/>
    <property type="match status" value="1"/>
</dbReference>
<organism evidence="3 4">
    <name type="scientific">Candidatus Omnitrophus magneticus</name>
    <dbReference type="NCBI Taxonomy" id="1609969"/>
    <lineage>
        <taxon>Bacteria</taxon>
        <taxon>Pseudomonadati</taxon>
        <taxon>Candidatus Omnitrophota</taxon>
        <taxon>Candidatus Omnitrophus</taxon>
    </lineage>
</organism>
<dbReference type="Gene3D" id="2.60.120.260">
    <property type="entry name" value="Galactose-binding domain-like"/>
    <property type="match status" value="1"/>
</dbReference>
<dbReference type="InterPro" id="IPR008979">
    <property type="entry name" value="Galactose-bd-like_sf"/>
</dbReference>
<gene>
    <name evidence="3" type="ORF">OMAG_000335</name>
</gene>
<feature type="compositionally biased region" description="Basic and acidic residues" evidence="1">
    <location>
        <begin position="115"/>
        <end position="125"/>
    </location>
</feature>
<evidence type="ECO:0000313" key="3">
    <source>
        <dbReference type="EMBL" id="KJJ85781.1"/>
    </source>
</evidence>
<reference evidence="3 4" key="1">
    <citation type="submission" date="2015-02" db="EMBL/GenBank/DDBJ databases">
        <title>Single-cell genomics of uncultivated deep-branching MTB reveals a conserved set of magnetosome genes.</title>
        <authorList>
            <person name="Kolinko S."/>
            <person name="Richter M."/>
            <person name="Glockner F.O."/>
            <person name="Brachmann A."/>
            <person name="Schuler D."/>
        </authorList>
    </citation>
    <scope>NUCLEOTIDE SEQUENCE [LARGE SCALE GENOMIC DNA]</scope>
    <source>
        <strain evidence="3">SKK-01</strain>
    </source>
</reference>
<feature type="transmembrane region" description="Helical" evidence="2">
    <location>
        <begin position="74"/>
        <end position="96"/>
    </location>
</feature>
<feature type="region of interest" description="Disordered" evidence="1">
    <location>
        <begin position="22"/>
        <end position="63"/>
    </location>
</feature>
<name>A0A0F0CW49_9BACT</name>
<feature type="region of interest" description="Disordered" evidence="1">
    <location>
        <begin position="115"/>
        <end position="151"/>
    </location>
</feature>
<evidence type="ECO:0000256" key="2">
    <source>
        <dbReference type="SAM" id="Phobius"/>
    </source>
</evidence>
<keyword evidence="4" id="KW-1185">Reference proteome</keyword>
<comment type="caution">
    <text evidence="3">The sequence shown here is derived from an EMBL/GenBank/DDBJ whole genome shotgun (WGS) entry which is preliminary data.</text>
</comment>
<proteinExistence type="predicted"/>
<dbReference type="EMBL" id="JYNY01000072">
    <property type="protein sequence ID" value="KJJ85781.1"/>
    <property type="molecule type" value="Genomic_DNA"/>
</dbReference>
<evidence type="ECO:0000313" key="4">
    <source>
        <dbReference type="Proteomes" id="UP000033428"/>
    </source>
</evidence>
<sequence length="328" mass="37323">MNNSQNYDHIDTELAKLYFRNRPPLSGEKNIPEKIIPPESEKETREPKQIKTEETKKENKTSKKDAYTFSSKGLTLYTATIIAVTAFLTLTANEFFAWKMPIKNIHLTSVRAEKNLSKKTHDSSQKKAPSTKISNEKTLVKKSSAETPVTKNSNATPPIIYNFNYGTDGWEIPSWEFDKDDHVAKTLKPVKDMPSVGKNSLELTADFQKDKWSCALIEISHYLNLSEYSQISGAIYLPYDSPKGLRAKFILTAGRNWNFIEMSHSMALVPGQWTNIKAGLLPTDSDWKNYKMRKTLKSDIRKIAIRIESNQTTSYAGPIYIDNIKITQ</sequence>
<dbReference type="AlphaFoldDB" id="A0A0F0CW49"/>
<feature type="compositionally biased region" description="Basic and acidic residues" evidence="1">
    <location>
        <begin position="39"/>
        <end position="63"/>
    </location>
</feature>
<accession>A0A0F0CW49</accession>
<evidence type="ECO:0000256" key="1">
    <source>
        <dbReference type="SAM" id="MobiDB-lite"/>
    </source>
</evidence>
<protein>
    <submittedName>
        <fullName evidence="3">Uncharacterized protein</fullName>
    </submittedName>
</protein>
<keyword evidence="2" id="KW-1133">Transmembrane helix</keyword>